<evidence type="ECO:0000313" key="3">
    <source>
        <dbReference type="Proteomes" id="UP000006462"/>
    </source>
</evidence>
<evidence type="ECO:0000256" key="1">
    <source>
        <dbReference type="SAM" id="Coils"/>
    </source>
</evidence>
<dbReference type="RefSeq" id="WP_009165792.1">
    <property type="nucleotide sequence ID" value="NZ_ADFP01000121.1"/>
</dbReference>
<evidence type="ECO:0000313" key="2">
    <source>
        <dbReference type="EMBL" id="EFB89787.1"/>
    </source>
</evidence>
<accession>A0ABM9ZSI1</accession>
<dbReference type="EMBL" id="ADFP01000121">
    <property type="protein sequence ID" value="EFB89787.1"/>
    <property type="molecule type" value="Genomic_DNA"/>
</dbReference>
<proteinExistence type="predicted"/>
<dbReference type="Proteomes" id="UP000006462">
    <property type="component" value="Unassembled WGS sequence"/>
</dbReference>
<protein>
    <submittedName>
        <fullName evidence="2">Uncharacterized protein</fullName>
    </submittedName>
</protein>
<comment type="caution">
    <text evidence="2">The sequence shown here is derived from an EMBL/GenBank/DDBJ whole genome shotgun (WGS) entry which is preliminary data.</text>
</comment>
<feature type="coiled-coil region" evidence="1">
    <location>
        <begin position="20"/>
        <end position="47"/>
    </location>
</feature>
<reference evidence="2 3" key="1">
    <citation type="submission" date="2009-12" db="EMBL/GenBank/DDBJ databases">
        <authorList>
            <person name="Shrivastava S."/>
            <person name="Madupu R."/>
            <person name="Durkin A.S."/>
            <person name="Torralba M."/>
            <person name="Methe B."/>
            <person name="Sutton G.G."/>
            <person name="Strausberg R.L."/>
            <person name="Nelson K.E."/>
        </authorList>
    </citation>
    <scope>NUCLEOTIDE SEQUENCE [LARGE SCALE GENOMIC DNA]</scope>
    <source>
        <strain evidence="2 3">W5455</strain>
    </source>
</reference>
<keyword evidence="3" id="KW-1185">Reference proteome</keyword>
<name>A0ABM9ZSI1_9BACT</name>
<gene>
    <name evidence="2" type="ORF">HMPREF7215_2601</name>
</gene>
<sequence length="85" mass="10129">MNNYIKDKLLRRNNITSNLLSEMVRTATRLENIINDTKKQLDWLRENPEEKVWMCPNNIRVIPAAYRATLDLSQALVEWRKEIKS</sequence>
<keyword evidence="1" id="KW-0175">Coiled coil</keyword>
<organism evidence="2 3">
    <name type="scientific">Pyramidobacter piscolens W5455</name>
    <dbReference type="NCBI Taxonomy" id="352165"/>
    <lineage>
        <taxon>Bacteria</taxon>
        <taxon>Thermotogati</taxon>
        <taxon>Synergistota</taxon>
        <taxon>Synergistia</taxon>
        <taxon>Synergistales</taxon>
        <taxon>Dethiosulfovibrionaceae</taxon>
        <taxon>Pyramidobacter</taxon>
    </lineage>
</organism>